<comment type="caution">
    <text evidence="3">The sequence shown here is derived from an EMBL/GenBank/DDBJ whole genome shotgun (WGS) entry which is preliminary data.</text>
</comment>
<protein>
    <recommendedName>
        <fullName evidence="2">Retroviral polymerase SH3-like domain-containing protein</fullName>
    </recommendedName>
</protein>
<dbReference type="InterPro" id="IPR057670">
    <property type="entry name" value="SH3_retrovirus"/>
</dbReference>
<dbReference type="InterPro" id="IPR005199">
    <property type="entry name" value="Glyco_hydro_79"/>
</dbReference>
<dbReference type="Pfam" id="PF25597">
    <property type="entry name" value="SH3_retrovirus"/>
    <property type="match status" value="1"/>
</dbReference>
<sequence length="461" mass="50622">MPSSILDFATPFSLLFPSKSVFSLTPRVFDCVCYAHLLGPLTDKLVVRATKYIFVDYFRTKKSHVCYSLTDNKLIVSADVTFLEDQPYHYSPSTPSPSSTAARPAVPVTTPSLPPPPSPLLEALQHSGWQADMDEETALWANQTWDLVPLPPDQSCVSCKWVFVIKHAADGTVDRLKSRLVARGIQQIKKHLNSAFQTKDLGNLRYFLGLVVARRLDGLVLSQRKYCIDLLQDAGYTGCKHADTLMDINHKLSAHGSDSDQLLTNPEYYRRLVEKLIYLTISKDHSGINTRVQTIYLLALFGGAAAQRHAADFAAAPPNNLFGVGGGKKPPPTAAAATLKKQTVVARSSAEAEYQAMTAVVLVGFEYELEAVYKAQFFNGAESLESSFDPFNKISGGLFGFSKACLVGMTGWDELNLLFKNTSISFVYARVQFICIQAQPAREQSSTEVAKSVVANSVDVC</sequence>
<dbReference type="AlphaFoldDB" id="A0AAP0G506"/>
<proteinExistence type="predicted"/>
<accession>A0AAP0G506</accession>
<evidence type="ECO:0000313" key="3">
    <source>
        <dbReference type="EMBL" id="KAK8937166.1"/>
    </source>
</evidence>
<organism evidence="3 4">
    <name type="scientific">Platanthera zijinensis</name>
    <dbReference type="NCBI Taxonomy" id="2320716"/>
    <lineage>
        <taxon>Eukaryota</taxon>
        <taxon>Viridiplantae</taxon>
        <taxon>Streptophyta</taxon>
        <taxon>Embryophyta</taxon>
        <taxon>Tracheophyta</taxon>
        <taxon>Spermatophyta</taxon>
        <taxon>Magnoliopsida</taxon>
        <taxon>Liliopsida</taxon>
        <taxon>Asparagales</taxon>
        <taxon>Orchidaceae</taxon>
        <taxon>Orchidoideae</taxon>
        <taxon>Orchideae</taxon>
        <taxon>Orchidinae</taxon>
        <taxon>Platanthera</taxon>
    </lineage>
</organism>
<dbReference type="GO" id="GO:0016020">
    <property type="term" value="C:membrane"/>
    <property type="evidence" value="ECO:0007669"/>
    <property type="project" value="InterPro"/>
</dbReference>
<feature type="compositionally biased region" description="Low complexity" evidence="1">
    <location>
        <begin position="91"/>
        <end position="111"/>
    </location>
</feature>
<keyword evidence="4" id="KW-1185">Reference proteome</keyword>
<gene>
    <name evidence="3" type="ORF">KSP39_PZI011771</name>
</gene>
<feature type="region of interest" description="Disordered" evidence="1">
    <location>
        <begin position="90"/>
        <end position="112"/>
    </location>
</feature>
<dbReference type="EMBL" id="JBBWWQ010000010">
    <property type="protein sequence ID" value="KAK8937166.1"/>
    <property type="molecule type" value="Genomic_DNA"/>
</dbReference>
<dbReference type="Proteomes" id="UP001418222">
    <property type="component" value="Unassembled WGS sequence"/>
</dbReference>
<evidence type="ECO:0000259" key="2">
    <source>
        <dbReference type="Pfam" id="PF25597"/>
    </source>
</evidence>
<dbReference type="Pfam" id="PF03662">
    <property type="entry name" value="Glyco_hydro_79n"/>
    <property type="match status" value="1"/>
</dbReference>
<evidence type="ECO:0000256" key="1">
    <source>
        <dbReference type="SAM" id="MobiDB-lite"/>
    </source>
</evidence>
<reference evidence="3 4" key="1">
    <citation type="journal article" date="2022" name="Nat. Plants">
        <title>Genomes of leafy and leafless Platanthera orchids illuminate the evolution of mycoheterotrophy.</title>
        <authorList>
            <person name="Li M.H."/>
            <person name="Liu K.W."/>
            <person name="Li Z."/>
            <person name="Lu H.C."/>
            <person name="Ye Q.L."/>
            <person name="Zhang D."/>
            <person name="Wang J.Y."/>
            <person name="Li Y.F."/>
            <person name="Zhong Z.M."/>
            <person name="Liu X."/>
            <person name="Yu X."/>
            <person name="Liu D.K."/>
            <person name="Tu X.D."/>
            <person name="Liu B."/>
            <person name="Hao Y."/>
            <person name="Liao X.Y."/>
            <person name="Jiang Y.T."/>
            <person name="Sun W.H."/>
            <person name="Chen J."/>
            <person name="Chen Y.Q."/>
            <person name="Ai Y."/>
            <person name="Zhai J.W."/>
            <person name="Wu S.S."/>
            <person name="Zhou Z."/>
            <person name="Hsiao Y.Y."/>
            <person name="Wu W.L."/>
            <person name="Chen Y.Y."/>
            <person name="Lin Y.F."/>
            <person name="Hsu J.L."/>
            <person name="Li C.Y."/>
            <person name="Wang Z.W."/>
            <person name="Zhao X."/>
            <person name="Zhong W.Y."/>
            <person name="Ma X.K."/>
            <person name="Ma L."/>
            <person name="Huang J."/>
            <person name="Chen G.Z."/>
            <person name="Huang M.Z."/>
            <person name="Huang L."/>
            <person name="Peng D.H."/>
            <person name="Luo Y.B."/>
            <person name="Zou S.Q."/>
            <person name="Chen S.P."/>
            <person name="Lan S."/>
            <person name="Tsai W.C."/>
            <person name="Van de Peer Y."/>
            <person name="Liu Z.J."/>
        </authorList>
    </citation>
    <scope>NUCLEOTIDE SEQUENCE [LARGE SCALE GENOMIC DNA]</scope>
    <source>
        <strain evidence="3">Lor287</strain>
    </source>
</reference>
<dbReference type="GO" id="GO:0016798">
    <property type="term" value="F:hydrolase activity, acting on glycosyl bonds"/>
    <property type="evidence" value="ECO:0007669"/>
    <property type="project" value="InterPro"/>
</dbReference>
<evidence type="ECO:0000313" key="4">
    <source>
        <dbReference type="Proteomes" id="UP001418222"/>
    </source>
</evidence>
<feature type="domain" description="Retroviral polymerase SH3-like" evidence="2">
    <location>
        <begin position="31"/>
        <end position="93"/>
    </location>
</feature>
<name>A0AAP0G506_9ASPA</name>